<evidence type="ECO:0000256" key="15">
    <source>
        <dbReference type="PIRSR" id="PIRSR605511-2"/>
    </source>
</evidence>
<reference evidence="17" key="1">
    <citation type="submission" date="2022-01" db="EMBL/GenBank/DDBJ databases">
        <authorList>
            <person name="King R."/>
        </authorList>
    </citation>
    <scope>NUCLEOTIDE SEQUENCE</scope>
</reference>
<feature type="domain" description="SMP-30/Gluconolactonase/LRE-like region" evidence="16">
    <location>
        <begin position="16"/>
        <end position="277"/>
    </location>
</feature>
<evidence type="ECO:0000313" key="17">
    <source>
        <dbReference type="EMBL" id="CAH1118002.1"/>
    </source>
</evidence>
<comment type="cofactor">
    <cofactor evidence="4">
        <name>Mg(2+)</name>
        <dbReference type="ChEBI" id="CHEBI:18420"/>
    </cofactor>
</comment>
<dbReference type="OrthoDB" id="423498at2759"/>
<name>A0A9P0DHT8_PHACE</name>
<dbReference type="PRINTS" id="PR01790">
    <property type="entry name" value="SMP30FAMILY"/>
</dbReference>
<accession>A0A9P0DHT8</accession>
<sequence>MAPKVERLTNVESTELGEGPHWDADTQSLYYVDIIGKSIHRYVPATQTYTKAVIDTNKNVSLIIPVRGEKNKFVVTIGRQLVLIDWDGVSKNVSIIKILYEVENDPDSLDNRINDGKCDPSGRIWAGTMGPERELGHFENEKGSLYTFQNGQVKKHLGKIGISNGLAWNAELKKMYYNDTLKGSIYQYDFDIEKGTIGNGKPIFTLEKMDDEIVGADGMTIDTDGNLWVAVFNGSKVIKIDPRKPETLLQTIPIPAKQVTSVAFGGPNLDELYVTSGKFTIDGKILPPPEHGGTYKVTGLNAKGYPGISVVL</sequence>
<keyword evidence="18" id="KW-1185">Reference proteome</keyword>
<dbReference type="EC" id="3.1.1.17" evidence="7"/>
<evidence type="ECO:0000313" key="18">
    <source>
        <dbReference type="Proteomes" id="UP001153737"/>
    </source>
</evidence>
<keyword evidence="11" id="KW-0378">Hydrolase</keyword>
<evidence type="ECO:0000256" key="8">
    <source>
        <dbReference type="ARBA" id="ARBA00016808"/>
    </source>
</evidence>
<evidence type="ECO:0000256" key="4">
    <source>
        <dbReference type="ARBA" id="ARBA00001946"/>
    </source>
</evidence>
<comment type="subcellular location">
    <subcellularLocation>
        <location evidence="5">Cytoplasm</location>
    </subcellularLocation>
</comment>
<dbReference type="GO" id="GO:0004341">
    <property type="term" value="F:gluconolactonase activity"/>
    <property type="evidence" value="ECO:0007669"/>
    <property type="project" value="UniProtKB-EC"/>
</dbReference>
<evidence type="ECO:0000256" key="10">
    <source>
        <dbReference type="ARBA" id="ARBA00022723"/>
    </source>
</evidence>
<feature type="binding site" evidence="15">
    <location>
        <position position="114"/>
    </location>
    <ligand>
        <name>substrate</name>
    </ligand>
</feature>
<dbReference type="PANTHER" id="PTHR10907:SF66">
    <property type="entry name" value="MIP34848P1-RELATED"/>
    <property type="match status" value="1"/>
</dbReference>
<protein>
    <recommendedName>
        <fullName evidence="8">Regucalcin</fullName>
        <ecNumber evidence="7">3.1.1.17</ecNumber>
    </recommendedName>
    <alternativeName>
        <fullName evidence="13">Gluconolactonase</fullName>
    </alternativeName>
</protein>
<evidence type="ECO:0000256" key="5">
    <source>
        <dbReference type="ARBA" id="ARBA00004496"/>
    </source>
</evidence>
<keyword evidence="15" id="KW-0862">Zinc</keyword>
<comment type="cofactor">
    <cofactor evidence="15">
        <name>Zn(2+)</name>
        <dbReference type="ChEBI" id="CHEBI:29105"/>
    </cofactor>
    <text evidence="15">Binds 1 divalent metal cation per subunit.</text>
</comment>
<evidence type="ECO:0000256" key="13">
    <source>
        <dbReference type="ARBA" id="ARBA00032464"/>
    </source>
</evidence>
<dbReference type="GO" id="GO:0005737">
    <property type="term" value="C:cytoplasm"/>
    <property type="evidence" value="ECO:0007669"/>
    <property type="project" value="UniProtKB-SubCell"/>
</dbReference>
<comment type="catalytic activity">
    <reaction evidence="1">
        <text>D-glucono-1,5-lactone + H2O = D-gluconate + H(+)</text>
        <dbReference type="Rhea" id="RHEA:10440"/>
        <dbReference type="ChEBI" id="CHEBI:15377"/>
        <dbReference type="ChEBI" id="CHEBI:15378"/>
        <dbReference type="ChEBI" id="CHEBI:16217"/>
        <dbReference type="ChEBI" id="CHEBI:18391"/>
        <dbReference type="EC" id="3.1.1.17"/>
    </reaction>
</comment>
<evidence type="ECO:0000259" key="16">
    <source>
        <dbReference type="Pfam" id="PF08450"/>
    </source>
</evidence>
<dbReference type="GO" id="GO:0019853">
    <property type="term" value="P:L-ascorbic acid biosynthetic process"/>
    <property type="evidence" value="ECO:0007669"/>
    <property type="project" value="TreeGrafter"/>
</dbReference>
<evidence type="ECO:0000256" key="3">
    <source>
        <dbReference type="ARBA" id="ARBA00001936"/>
    </source>
</evidence>
<comment type="cofactor">
    <cofactor evidence="2">
        <name>Ca(2+)</name>
        <dbReference type="ChEBI" id="CHEBI:29108"/>
    </cofactor>
</comment>
<evidence type="ECO:0000256" key="7">
    <source>
        <dbReference type="ARBA" id="ARBA00013227"/>
    </source>
</evidence>
<gene>
    <name evidence="17" type="ORF">PHAECO_LOCUS1728</name>
</gene>
<dbReference type="EMBL" id="OU896716">
    <property type="protein sequence ID" value="CAH1118002.1"/>
    <property type="molecule type" value="Genomic_DNA"/>
</dbReference>
<dbReference type="Proteomes" id="UP001153737">
    <property type="component" value="Chromosome 10"/>
</dbReference>
<keyword evidence="10 15" id="KW-0479">Metal-binding</keyword>
<evidence type="ECO:0000256" key="2">
    <source>
        <dbReference type="ARBA" id="ARBA00001913"/>
    </source>
</evidence>
<dbReference type="InterPro" id="IPR005511">
    <property type="entry name" value="SMP-30"/>
</dbReference>
<keyword evidence="9" id="KW-0963">Cytoplasm</keyword>
<dbReference type="Gene3D" id="2.120.10.30">
    <property type="entry name" value="TolB, C-terminal domain"/>
    <property type="match status" value="1"/>
</dbReference>
<dbReference type="AlphaFoldDB" id="A0A9P0DHT8"/>
<feature type="binding site" evidence="15">
    <location>
        <position position="164"/>
    </location>
    <ligand>
        <name>a divalent metal cation</name>
        <dbReference type="ChEBI" id="CHEBI:60240"/>
    </ligand>
</feature>
<evidence type="ECO:0000256" key="14">
    <source>
        <dbReference type="PIRSR" id="PIRSR605511-1"/>
    </source>
</evidence>
<evidence type="ECO:0000256" key="12">
    <source>
        <dbReference type="ARBA" id="ARBA00022837"/>
    </source>
</evidence>
<comment type="cofactor">
    <cofactor evidence="3">
        <name>Mn(2+)</name>
        <dbReference type="ChEBI" id="CHEBI:29035"/>
    </cofactor>
</comment>
<dbReference type="FunFam" id="2.120.10.30:FF:000027">
    <property type="entry name" value="Regucalcin homologue"/>
    <property type="match status" value="1"/>
</dbReference>
<evidence type="ECO:0000256" key="11">
    <source>
        <dbReference type="ARBA" id="ARBA00022801"/>
    </source>
</evidence>
<dbReference type="InterPro" id="IPR013658">
    <property type="entry name" value="SGL"/>
</dbReference>
<dbReference type="Pfam" id="PF08450">
    <property type="entry name" value="SGL"/>
    <property type="match status" value="1"/>
</dbReference>
<feature type="binding site" evidence="15">
    <location>
        <position position="132"/>
    </location>
    <ligand>
        <name>substrate</name>
    </ligand>
</feature>
<feature type="binding site" evidence="15">
    <location>
        <position position="217"/>
    </location>
    <ligand>
        <name>a divalent metal cation</name>
        <dbReference type="ChEBI" id="CHEBI:60240"/>
    </ligand>
</feature>
<dbReference type="SUPFAM" id="SSF63829">
    <property type="entry name" value="Calcium-dependent phosphotriesterase"/>
    <property type="match status" value="1"/>
</dbReference>
<feature type="binding site" evidence="15">
    <location>
        <position position="112"/>
    </location>
    <ligand>
        <name>substrate</name>
    </ligand>
</feature>
<dbReference type="PANTHER" id="PTHR10907">
    <property type="entry name" value="REGUCALCIN"/>
    <property type="match status" value="1"/>
</dbReference>
<keyword evidence="12" id="KW-0106">Calcium</keyword>
<dbReference type="InterPro" id="IPR011042">
    <property type="entry name" value="6-blade_b-propeller_TolB-like"/>
</dbReference>
<organism evidence="17 18">
    <name type="scientific">Phaedon cochleariae</name>
    <name type="common">Mustard beetle</name>
    <dbReference type="NCBI Taxonomy" id="80249"/>
    <lineage>
        <taxon>Eukaryota</taxon>
        <taxon>Metazoa</taxon>
        <taxon>Ecdysozoa</taxon>
        <taxon>Arthropoda</taxon>
        <taxon>Hexapoda</taxon>
        <taxon>Insecta</taxon>
        <taxon>Pterygota</taxon>
        <taxon>Neoptera</taxon>
        <taxon>Endopterygota</taxon>
        <taxon>Coleoptera</taxon>
        <taxon>Polyphaga</taxon>
        <taxon>Cucujiformia</taxon>
        <taxon>Chrysomeloidea</taxon>
        <taxon>Chrysomelidae</taxon>
        <taxon>Chrysomelinae</taxon>
        <taxon>Chrysomelini</taxon>
        <taxon>Phaedon</taxon>
    </lineage>
</organism>
<reference evidence="17" key="2">
    <citation type="submission" date="2022-10" db="EMBL/GenBank/DDBJ databases">
        <authorList>
            <consortium name="ENA_rothamsted_submissions"/>
            <consortium name="culmorum"/>
            <person name="King R."/>
        </authorList>
    </citation>
    <scope>NUCLEOTIDE SEQUENCE</scope>
</reference>
<proteinExistence type="inferred from homology"/>
<feature type="binding site" evidence="15">
    <location>
        <position position="18"/>
    </location>
    <ligand>
        <name>a divalent metal cation</name>
        <dbReference type="ChEBI" id="CHEBI:60240"/>
    </ligand>
</feature>
<feature type="active site" description="Proton donor/acceptor" evidence="14">
    <location>
        <position position="217"/>
    </location>
</feature>
<evidence type="ECO:0000256" key="6">
    <source>
        <dbReference type="ARBA" id="ARBA00008853"/>
    </source>
</evidence>
<comment type="similarity">
    <text evidence="6">Belongs to the SMP-30/CGR1 family.</text>
</comment>
<dbReference type="GO" id="GO:0005509">
    <property type="term" value="F:calcium ion binding"/>
    <property type="evidence" value="ECO:0007669"/>
    <property type="project" value="TreeGrafter"/>
</dbReference>
<evidence type="ECO:0000256" key="1">
    <source>
        <dbReference type="ARBA" id="ARBA00001589"/>
    </source>
</evidence>
<evidence type="ECO:0000256" key="9">
    <source>
        <dbReference type="ARBA" id="ARBA00022490"/>
    </source>
</evidence>